<sequence>MKVPYFNSEDHIIFVGGVMVPPNETRLVEESFIPFSGSTADSEPAQNGEVRQQGSEPAQNGEVRQQGSEPAQNGEVRQQGSEPDNGGAVVIDREKLSELLKQKQDDVLKVLPDLSFEEIEVLGGLEQEGQARKGILGAVAERLLEHAAGMGQ</sequence>
<name>A0A1X3DHW9_9NEIS</name>
<proteinExistence type="predicted"/>
<gene>
    <name evidence="2" type="ORF">BV912_07425</name>
</gene>
<dbReference type="Proteomes" id="UP000193303">
    <property type="component" value="Unassembled WGS sequence"/>
</dbReference>
<organism evidence="2 3">
    <name type="scientific">Neisseria dumasiana</name>
    <dbReference type="NCBI Taxonomy" id="1931275"/>
    <lineage>
        <taxon>Bacteria</taxon>
        <taxon>Pseudomonadati</taxon>
        <taxon>Pseudomonadota</taxon>
        <taxon>Betaproteobacteria</taxon>
        <taxon>Neisseriales</taxon>
        <taxon>Neisseriaceae</taxon>
        <taxon>Neisseria</taxon>
    </lineage>
</organism>
<protein>
    <submittedName>
        <fullName evidence="2">Uncharacterized protein</fullName>
    </submittedName>
</protein>
<evidence type="ECO:0000256" key="1">
    <source>
        <dbReference type="SAM" id="MobiDB-lite"/>
    </source>
</evidence>
<dbReference type="AlphaFoldDB" id="A0A1X3DHW9"/>
<dbReference type="OrthoDB" id="10014919at2"/>
<comment type="caution">
    <text evidence="2">The sequence shown here is derived from an EMBL/GenBank/DDBJ whole genome shotgun (WGS) entry which is preliminary data.</text>
</comment>
<accession>A0A1X3DHW9</accession>
<reference evidence="3" key="1">
    <citation type="submission" date="2017-01" db="EMBL/GenBank/DDBJ databases">
        <authorList>
            <person name="Mah S.A."/>
            <person name="Swanson W.J."/>
            <person name="Moy G.W."/>
            <person name="Vacquier V.D."/>
        </authorList>
    </citation>
    <scope>NUCLEOTIDE SEQUENCE [LARGE SCALE GENOMIC DNA]</scope>
    <source>
        <strain evidence="3">124861</strain>
    </source>
</reference>
<feature type="compositionally biased region" description="Polar residues" evidence="1">
    <location>
        <begin position="36"/>
        <end position="82"/>
    </location>
</feature>
<feature type="region of interest" description="Disordered" evidence="1">
    <location>
        <begin position="35"/>
        <end position="90"/>
    </location>
</feature>
<evidence type="ECO:0000313" key="2">
    <source>
        <dbReference type="EMBL" id="OSI20393.1"/>
    </source>
</evidence>
<dbReference type="EMBL" id="MTAB01000015">
    <property type="protein sequence ID" value="OSI20393.1"/>
    <property type="molecule type" value="Genomic_DNA"/>
</dbReference>
<dbReference type="RefSeq" id="WP_085359542.1">
    <property type="nucleotide sequence ID" value="NZ_MTAB01000015.1"/>
</dbReference>
<evidence type="ECO:0000313" key="3">
    <source>
        <dbReference type="Proteomes" id="UP000193303"/>
    </source>
</evidence>